<gene>
    <name evidence="1" type="ORF">Pmani_025921</name>
</gene>
<evidence type="ECO:0000313" key="2">
    <source>
        <dbReference type="Proteomes" id="UP001292094"/>
    </source>
</evidence>
<dbReference type="AlphaFoldDB" id="A0AAE1U0N7"/>
<protein>
    <submittedName>
        <fullName evidence="1">Uncharacterized protein</fullName>
    </submittedName>
</protein>
<dbReference type="Proteomes" id="UP001292094">
    <property type="component" value="Unassembled WGS sequence"/>
</dbReference>
<keyword evidence="2" id="KW-1185">Reference proteome</keyword>
<name>A0AAE1U0N7_9EUCA</name>
<sequence>MVRYALRVPRYPTIPLTPTATVQNIPPNSIQYIWRKIGKEKEKMRACMISEMETPLVFYITDVTTGKAFKAKLARVDTALWLQDQGFSTHSCEME</sequence>
<accession>A0AAE1U0N7</accession>
<dbReference type="EMBL" id="JAWZYT010002802">
    <property type="protein sequence ID" value="KAK4301969.1"/>
    <property type="molecule type" value="Genomic_DNA"/>
</dbReference>
<proteinExistence type="predicted"/>
<comment type="caution">
    <text evidence="1">The sequence shown here is derived from an EMBL/GenBank/DDBJ whole genome shotgun (WGS) entry which is preliminary data.</text>
</comment>
<organism evidence="1 2">
    <name type="scientific">Petrolisthes manimaculis</name>
    <dbReference type="NCBI Taxonomy" id="1843537"/>
    <lineage>
        <taxon>Eukaryota</taxon>
        <taxon>Metazoa</taxon>
        <taxon>Ecdysozoa</taxon>
        <taxon>Arthropoda</taxon>
        <taxon>Crustacea</taxon>
        <taxon>Multicrustacea</taxon>
        <taxon>Malacostraca</taxon>
        <taxon>Eumalacostraca</taxon>
        <taxon>Eucarida</taxon>
        <taxon>Decapoda</taxon>
        <taxon>Pleocyemata</taxon>
        <taxon>Anomura</taxon>
        <taxon>Galatheoidea</taxon>
        <taxon>Porcellanidae</taxon>
        <taxon>Petrolisthes</taxon>
    </lineage>
</organism>
<reference evidence="1" key="1">
    <citation type="submission" date="2023-11" db="EMBL/GenBank/DDBJ databases">
        <title>Genome assemblies of two species of porcelain crab, Petrolisthes cinctipes and Petrolisthes manimaculis (Anomura: Porcellanidae).</title>
        <authorList>
            <person name="Angst P."/>
        </authorList>
    </citation>
    <scope>NUCLEOTIDE SEQUENCE</scope>
    <source>
        <strain evidence="1">PB745_02</strain>
        <tissue evidence="1">Gill</tissue>
    </source>
</reference>
<evidence type="ECO:0000313" key="1">
    <source>
        <dbReference type="EMBL" id="KAK4301969.1"/>
    </source>
</evidence>